<dbReference type="GO" id="GO:0004559">
    <property type="term" value="F:alpha-mannosidase activity"/>
    <property type="evidence" value="ECO:0007669"/>
    <property type="project" value="InterPro"/>
</dbReference>
<evidence type="ECO:0000256" key="1">
    <source>
        <dbReference type="ARBA" id="ARBA00009792"/>
    </source>
</evidence>
<dbReference type="InterPro" id="IPR011013">
    <property type="entry name" value="Gal_mutarotase_sf_dom"/>
</dbReference>
<evidence type="ECO:0000256" key="2">
    <source>
        <dbReference type="ARBA" id="ARBA00022723"/>
    </source>
</evidence>
<keyword evidence="3" id="KW-0378">Hydrolase</keyword>
<evidence type="ECO:0000259" key="5">
    <source>
        <dbReference type="SMART" id="SM00872"/>
    </source>
</evidence>
<comment type="similarity">
    <text evidence="1">Belongs to the glycosyl hydrolase 38 family.</text>
</comment>
<dbReference type="AlphaFoldDB" id="A0A3E3EG37"/>
<dbReference type="Gene3D" id="1.20.1270.50">
    <property type="entry name" value="Glycoside hydrolase family 38, central domain"/>
    <property type="match status" value="1"/>
</dbReference>
<dbReference type="InterPro" id="IPR011682">
    <property type="entry name" value="Glyco_hydro_38_C"/>
</dbReference>
<dbReference type="EMBL" id="QUSL01000003">
    <property type="protein sequence ID" value="RGD86875.1"/>
    <property type="molecule type" value="Genomic_DNA"/>
</dbReference>
<dbReference type="InterPro" id="IPR011330">
    <property type="entry name" value="Glyco_hydro/deAcase_b/a-brl"/>
</dbReference>
<dbReference type="GO" id="GO:0009313">
    <property type="term" value="P:oligosaccharide catabolic process"/>
    <property type="evidence" value="ECO:0007669"/>
    <property type="project" value="TreeGrafter"/>
</dbReference>
<evidence type="ECO:0000313" key="6">
    <source>
        <dbReference type="EMBL" id="RGD86875.1"/>
    </source>
</evidence>
<sequence>MKVLPLSKMHFIPHVHWDREWLRSTDSSRIKLVYFYDRLIEMLENDPQMKYFTFDGQTAALEDYLAIKPFQKDRISQLVKNRKLFIGPWYVQPDMIIPSGEALLRNLLVGSKYAAGLGHCMNVGWVPDAFGQNKITPYLFKEIGMKGIFAWRGFDYDVLDDSLFMWQGNGDASLPTVHFALGYGHYRGFPEDYEEVKKDMTDFIPKLEARYQDQEVLFMLGSDYAFPRKHSSKTIEQLQKDGYDCIMNNPEDYLDTLLNAAKKNHHQLKIYQGEARSAALGRIHAGITSTRIDIKNAMRHYETMMAKVIEPMISISRFQGGYCDQELINYFWKIIFKNQFHDSIYGSSPDSINHTVENRLLNLRHGLNELIWMNFRYLAESVDLSVLKENEDILVLFNTLPYQRNDYAFTSMIVKDKNFVLKRQDGTIVPYEIMNEVKATSHDIEYYNGMENFHDAGEVLEGTKFKVQIKIAASFLPPMGYEVLKVCFHERTSKRPEGDVVILKNGAENKYLVMHIQEDGTLSVTNKQTQETYHQLNTFVEKGDDGDEYNYSPCIDDTEIRINDIHPMITCIESSSIEVKYRLEYQIQVPEKVVDHHRVQALKPLKICSDVSLKANSQTIDFVTKINNHSCDHIVRVCFEDIYKAAENCSQDQFGTIIRQNVIKNQKSLKDGATEYVLPIYAMQRFVKLDHQKSIMAVLSKGPLEYEIENNQKICLTLLRSVGKFGKADLLIRPGRSLGYRMDAPSSQLLNQTITSEYSLFFGTKEQMSKMIQTAEVINTPVQTRYLNDISRRENLKLDWSYSAITLDERVEFMALKKAENSEASIFRILNNREVDVADVELFIPINKRCYLCDVQENKQTEVENQNGKVIIKNIVSNTFVTVIIE</sequence>
<dbReference type="SUPFAM" id="SSF74650">
    <property type="entry name" value="Galactose mutarotase-like"/>
    <property type="match status" value="1"/>
</dbReference>
<dbReference type="InterPro" id="IPR027291">
    <property type="entry name" value="Glyco_hydro_38_N_sf"/>
</dbReference>
<organism evidence="6 7">
    <name type="scientific">Thomasclavelia ramosa</name>
    <dbReference type="NCBI Taxonomy" id="1547"/>
    <lineage>
        <taxon>Bacteria</taxon>
        <taxon>Bacillati</taxon>
        <taxon>Bacillota</taxon>
        <taxon>Erysipelotrichia</taxon>
        <taxon>Erysipelotrichales</taxon>
        <taxon>Coprobacillaceae</taxon>
        <taxon>Thomasclavelia</taxon>
    </lineage>
</organism>
<evidence type="ECO:0000313" key="7">
    <source>
        <dbReference type="Proteomes" id="UP000261032"/>
    </source>
</evidence>
<dbReference type="Gene3D" id="3.20.110.10">
    <property type="entry name" value="Glycoside hydrolase 38, N terminal domain"/>
    <property type="match status" value="1"/>
</dbReference>
<dbReference type="PANTHER" id="PTHR46017">
    <property type="entry name" value="ALPHA-MANNOSIDASE 2C1"/>
    <property type="match status" value="1"/>
</dbReference>
<dbReference type="SUPFAM" id="SSF88713">
    <property type="entry name" value="Glycoside hydrolase/deacetylase"/>
    <property type="match status" value="1"/>
</dbReference>
<feature type="domain" description="Glycoside hydrolase family 38 central" evidence="5">
    <location>
        <begin position="282"/>
        <end position="360"/>
    </location>
</feature>
<keyword evidence="2" id="KW-0479">Metal-binding</keyword>
<dbReference type="Gene3D" id="2.70.98.30">
    <property type="entry name" value="Golgi alpha-mannosidase II, domain 4"/>
    <property type="match status" value="1"/>
</dbReference>
<dbReference type="GO" id="GO:0030246">
    <property type="term" value="F:carbohydrate binding"/>
    <property type="evidence" value="ECO:0007669"/>
    <property type="project" value="InterPro"/>
</dbReference>
<dbReference type="InterPro" id="IPR000602">
    <property type="entry name" value="Glyco_hydro_38_N"/>
</dbReference>
<evidence type="ECO:0000256" key="4">
    <source>
        <dbReference type="ARBA" id="ARBA00023295"/>
    </source>
</evidence>
<gene>
    <name evidence="6" type="ORF">DXB93_03420</name>
</gene>
<proteinExistence type="inferred from homology"/>
<reference evidence="6 7" key="1">
    <citation type="submission" date="2018-08" db="EMBL/GenBank/DDBJ databases">
        <title>A genome reference for cultivated species of the human gut microbiota.</title>
        <authorList>
            <person name="Zou Y."/>
            <person name="Xue W."/>
            <person name="Luo G."/>
        </authorList>
    </citation>
    <scope>NUCLEOTIDE SEQUENCE [LARGE SCALE GENOMIC DNA]</scope>
    <source>
        <strain evidence="6 7">OM06-4</strain>
    </source>
</reference>
<dbReference type="SMART" id="SM00872">
    <property type="entry name" value="Alpha-mann_mid"/>
    <property type="match status" value="1"/>
</dbReference>
<keyword evidence="4" id="KW-0326">Glycosidase</keyword>
<protein>
    <submittedName>
        <fullName evidence="6">Alpha-mannosidase</fullName>
    </submittedName>
</protein>
<dbReference type="Proteomes" id="UP000261032">
    <property type="component" value="Unassembled WGS sequence"/>
</dbReference>
<comment type="caution">
    <text evidence="6">The sequence shown here is derived from an EMBL/GenBank/DDBJ whole genome shotgun (WGS) entry which is preliminary data.</text>
</comment>
<dbReference type="GO" id="GO:0006013">
    <property type="term" value="P:mannose metabolic process"/>
    <property type="evidence" value="ECO:0007669"/>
    <property type="project" value="InterPro"/>
</dbReference>
<accession>A0A3E3EG37</accession>
<dbReference type="Pfam" id="PF07748">
    <property type="entry name" value="Glyco_hydro_38C"/>
    <property type="match status" value="1"/>
</dbReference>
<dbReference type="InterPro" id="IPR037094">
    <property type="entry name" value="Glyco_hydro_38_cen_sf"/>
</dbReference>
<dbReference type="InterPro" id="IPR028995">
    <property type="entry name" value="Glyco_hydro_57/38_cen_sf"/>
</dbReference>
<evidence type="ECO:0000256" key="3">
    <source>
        <dbReference type="ARBA" id="ARBA00022801"/>
    </source>
</evidence>
<dbReference type="Pfam" id="PF09261">
    <property type="entry name" value="Alpha-mann_mid"/>
    <property type="match status" value="1"/>
</dbReference>
<dbReference type="GO" id="GO:0046872">
    <property type="term" value="F:metal ion binding"/>
    <property type="evidence" value="ECO:0007669"/>
    <property type="project" value="UniProtKB-KW"/>
</dbReference>
<name>A0A3E3EG37_9FIRM</name>
<dbReference type="PANTHER" id="PTHR46017:SF2">
    <property type="entry name" value="MANNOSYLGLYCERATE HYDROLASE"/>
    <property type="match status" value="1"/>
</dbReference>
<dbReference type="SUPFAM" id="SSF88688">
    <property type="entry name" value="Families 57/38 glycoside transferase middle domain"/>
    <property type="match status" value="1"/>
</dbReference>
<dbReference type="InterPro" id="IPR015341">
    <property type="entry name" value="Glyco_hydro_38_cen"/>
</dbReference>
<dbReference type="Pfam" id="PF01074">
    <property type="entry name" value="Glyco_hydro_38N"/>
    <property type="match status" value="1"/>
</dbReference>